<organism evidence="1 2">
    <name type="scientific">Rangifer tarandus platyrhynchus</name>
    <name type="common">Svalbard reindeer</name>
    <dbReference type="NCBI Taxonomy" id="3082113"/>
    <lineage>
        <taxon>Eukaryota</taxon>
        <taxon>Metazoa</taxon>
        <taxon>Chordata</taxon>
        <taxon>Craniata</taxon>
        <taxon>Vertebrata</taxon>
        <taxon>Euteleostomi</taxon>
        <taxon>Mammalia</taxon>
        <taxon>Eutheria</taxon>
        <taxon>Laurasiatheria</taxon>
        <taxon>Artiodactyla</taxon>
        <taxon>Ruminantia</taxon>
        <taxon>Pecora</taxon>
        <taxon>Cervidae</taxon>
        <taxon>Odocoileinae</taxon>
        <taxon>Rangifer</taxon>
    </lineage>
</organism>
<gene>
    <name evidence="1" type="ORF">MRATA1EN22A_LOCUS13522</name>
</gene>
<accession>A0AC59Z3P4</accession>
<reference evidence="1" key="2">
    <citation type="submission" date="2025-03" db="EMBL/GenBank/DDBJ databases">
        <authorList>
            <consortium name="ELIXIR-Norway"/>
            <consortium name="Elixir Norway"/>
        </authorList>
    </citation>
    <scope>NUCLEOTIDE SEQUENCE</scope>
</reference>
<proteinExistence type="predicted"/>
<reference evidence="1" key="1">
    <citation type="submission" date="2023-05" db="EMBL/GenBank/DDBJ databases">
        <authorList>
            <consortium name="ELIXIR-Norway"/>
        </authorList>
    </citation>
    <scope>NUCLEOTIDE SEQUENCE</scope>
</reference>
<name>A0AC59Z3P4_RANTA</name>
<dbReference type="EMBL" id="OX596107">
    <property type="protein sequence ID" value="CAN0198036.1"/>
    <property type="molecule type" value="Genomic_DNA"/>
</dbReference>
<dbReference type="Proteomes" id="UP001162501">
    <property type="component" value="Chromosome 23"/>
</dbReference>
<evidence type="ECO:0000313" key="1">
    <source>
        <dbReference type="EMBL" id="CAN0198036.1"/>
    </source>
</evidence>
<sequence>MQETQEMWVQFLGQEMPWRREWLPTPVFLPEKSHGQRSLAGYSPWGLKESEMTEQLSAHALALLCAWMSMVLHVRKMFNLTNIHPRETATVSLGLLRADLLDAVPLGDRDTRLHPSAPVQTRWLQDHRQV</sequence>
<protein>
    <submittedName>
        <fullName evidence="1">Uncharacterized protein</fullName>
    </submittedName>
</protein>
<evidence type="ECO:0000313" key="2">
    <source>
        <dbReference type="Proteomes" id="UP001162501"/>
    </source>
</evidence>